<evidence type="ECO:0000313" key="2">
    <source>
        <dbReference type="Proteomes" id="UP001596137"/>
    </source>
</evidence>
<dbReference type="InterPro" id="IPR011051">
    <property type="entry name" value="RmlC_Cupin_sf"/>
</dbReference>
<name>A0ABW1NFM8_9ACTN</name>
<evidence type="ECO:0000313" key="1">
    <source>
        <dbReference type="EMBL" id="MFC6082123.1"/>
    </source>
</evidence>
<accession>A0ABW1NFM8</accession>
<dbReference type="Proteomes" id="UP001596137">
    <property type="component" value="Unassembled WGS sequence"/>
</dbReference>
<keyword evidence="2" id="KW-1185">Reference proteome</keyword>
<comment type="caution">
    <text evidence="1">The sequence shown here is derived from an EMBL/GenBank/DDBJ whole genome shotgun (WGS) entry which is preliminary data.</text>
</comment>
<organism evidence="1 2">
    <name type="scientific">Sphaerisporangium aureirubrum</name>
    <dbReference type="NCBI Taxonomy" id="1544736"/>
    <lineage>
        <taxon>Bacteria</taxon>
        <taxon>Bacillati</taxon>
        <taxon>Actinomycetota</taxon>
        <taxon>Actinomycetes</taxon>
        <taxon>Streptosporangiales</taxon>
        <taxon>Streptosporangiaceae</taxon>
        <taxon>Sphaerisporangium</taxon>
    </lineage>
</organism>
<dbReference type="Gene3D" id="2.60.120.10">
    <property type="entry name" value="Jelly Rolls"/>
    <property type="match status" value="1"/>
</dbReference>
<proteinExistence type="predicted"/>
<sequence length="70" mass="7927">MGDRLTFVGPADQRAVIRFIDCREGSPTLHREITHEFRPSPLRYLVVPAGVAHAWWRWAVRTTGSASPRA</sequence>
<dbReference type="InterPro" id="IPR014710">
    <property type="entry name" value="RmlC-like_jellyroll"/>
</dbReference>
<protein>
    <submittedName>
        <fullName evidence="1">Uncharacterized protein</fullName>
    </submittedName>
</protein>
<dbReference type="EMBL" id="JBHSRF010000014">
    <property type="protein sequence ID" value="MFC6082123.1"/>
    <property type="molecule type" value="Genomic_DNA"/>
</dbReference>
<gene>
    <name evidence="1" type="ORF">ACFP1K_13245</name>
</gene>
<dbReference type="SUPFAM" id="SSF51182">
    <property type="entry name" value="RmlC-like cupins"/>
    <property type="match status" value="1"/>
</dbReference>
<dbReference type="RefSeq" id="WP_380751443.1">
    <property type="nucleotide sequence ID" value="NZ_JBHSRF010000014.1"/>
</dbReference>
<reference evidence="2" key="1">
    <citation type="journal article" date="2019" name="Int. J. Syst. Evol. Microbiol.">
        <title>The Global Catalogue of Microorganisms (GCM) 10K type strain sequencing project: providing services to taxonomists for standard genome sequencing and annotation.</title>
        <authorList>
            <consortium name="The Broad Institute Genomics Platform"/>
            <consortium name="The Broad Institute Genome Sequencing Center for Infectious Disease"/>
            <person name="Wu L."/>
            <person name="Ma J."/>
        </authorList>
    </citation>
    <scope>NUCLEOTIDE SEQUENCE [LARGE SCALE GENOMIC DNA]</scope>
    <source>
        <strain evidence="2">JCM 30346</strain>
    </source>
</reference>